<dbReference type="Proteomes" id="UP000222564">
    <property type="component" value="Unassembled WGS sequence"/>
</dbReference>
<dbReference type="AlphaFoldDB" id="A0A2C6MC87"/>
<keyword evidence="1" id="KW-0175">Coiled coil</keyword>
<dbReference type="InterPro" id="IPR036388">
    <property type="entry name" value="WH-like_DNA-bd_sf"/>
</dbReference>
<dbReference type="Gene3D" id="1.10.10.10">
    <property type="entry name" value="Winged helix-like DNA-binding domain superfamily/Winged helix DNA-binding domain"/>
    <property type="match status" value="1"/>
</dbReference>
<proteinExistence type="predicted"/>
<reference evidence="2 3" key="1">
    <citation type="submission" date="2013-09" db="EMBL/GenBank/DDBJ databases">
        <title>Biodegradation of hydrocarbons in the deep terrestrial subsurface : characterization of a microbial consortium composed of two Desulfotomaculum species originating from a deep geological formation.</title>
        <authorList>
            <person name="Aullo T."/>
            <person name="Berlendis S."/>
            <person name="Lascourreges J.-F."/>
            <person name="Dessort D."/>
            <person name="Saint-Laurent S."/>
            <person name="Schraauwers B."/>
            <person name="Mas J."/>
            <person name="Magot M."/>
            <person name="Ranchou-Peyruse A."/>
        </authorList>
    </citation>
    <scope>NUCLEOTIDE SEQUENCE [LARGE SCALE GENOMIC DNA]</scope>
    <source>
        <strain evidence="2 3">Bs107</strain>
    </source>
</reference>
<dbReference type="EMBL" id="AWQQ01000147">
    <property type="protein sequence ID" value="PHJ36816.1"/>
    <property type="molecule type" value="Genomic_DNA"/>
</dbReference>
<gene>
    <name evidence="2" type="ORF">P378_20120</name>
</gene>
<evidence type="ECO:0000256" key="1">
    <source>
        <dbReference type="SAM" id="Coils"/>
    </source>
</evidence>
<evidence type="ECO:0008006" key="4">
    <source>
        <dbReference type="Google" id="ProtNLM"/>
    </source>
</evidence>
<keyword evidence="3" id="KW-1185">Reference proteome</keyword>
<dbReference type="InterPro" id="IPR009057">
    <property type="entry name" value="Homeodomain-like_sf"/>
</dbReference>
<dbReference type="GO" id="GO:0003677">
    <property type="term" value="F:DNA binding"/>
    <property type="evidence" value="ECO:0007669"/>
    <property type="project" value="InterPro"/>
</dbReference>
<evidence type="ECO:0000313" key="2">
    <source>
        <dbReference type="EMBL" id="PHJ36816.1"/>
    </source>
</evidence>
<comment type="caution">
    <text evidence="2">The sequence shown here is derived from an EMBL/GenBank/DDBJ whole genome shotgun (WGS) entry which is preliminary data.</text>
</comment>
<dbReference type="RefSeq" id="WP_180261176.1">
    <property type="nucleotide sequence ID" value="NZ_AWQQ01000147.1"/>
</dbReference>
<dbReference type="SUPFAM" id="SSF46689">
    <property type="entry name" value="Homeodomain-like"/>
    <property type="match status" value="1"/>
</dbReference>
<dbReference type="GO" id="GO:0004803">
    <property type="term" value="F:transposase activity"/>
    <property type="evidence" value="ECO:0007669"/>
    <property type="project" value="InterPro"/>
</dbReference>
<evidence type="ECO:0000313" key="3">
    <source>
        <dbReference type="Proteomes" id="UP000222564"/>
    </source>
</evidence>
<protein>
    <recommendedName>
        <fullName evidence="4">Transposase</fullName>
    </recommendedName>
</protein>
<name>A0A2C6MC87_9FIRM</name>
<organism evidence="2 3">
    <name type="scientific">Desulforamulus profundi</name>
    <dbReference type="NCBI Taxonomy" id="1383067"/>
    <lineage>
        <taxon>Bacteria</taxon>
        <taxon>Bacillati</taxon>
        <taxon>Bacillota</taxon>
        <taxon>Clostridia</taxon>
        <taxon>Eubacteriales</taxon>
        <taxon>Peptococcaceae</taxon>
        <taxon>Desulforamulus</taxon>
    </lineage>
</organism>
<dbReference type="InterPro" id="IPR002514">
    <property type="entry name" value="Transposase_8"/>
</dbReference>
<accession>A0A2C6MC87</accession>
<sequence length="163" mass="19320">MRKSYSGEFKAKVVLEILKEEKTISQIASEYGIHPNQLLKWKKEAIRSLAEVLEDGRRKSDKEKETLKNKIQELYAEIGELTTKLNWLKKNLALSWTRAERIELVDFENRELPLTVQAEMLSLNRAFTTSQYHHRRWKLLSSMKSTAFTRRTPTWVPVRLQRF</sequence>
<feature type="coiled-coil region" evidence="1">
    <location>
        <begin position="50"/>
        <end position="91"/>
    </location>
</feature>
<dbReference type="Pfam" id="PF01527">
    <property type="entry name" value="HTH_Tnp_1"/>
    <property type="match status" value="1"/>
</dbReference>
<dbReference type="GO" id="GO:0006313">
    <property type="term" value="P:DNA transposition"/>
    <property type="evidence" value="ECO:0007669"/>
    <property type="project" value="InterPro"/>
</dbReference>